<organism evidence="2 3">
    <name type="scientific">Halobacillus seohaensis</name>
    <dbReference type="NCBI Taxonomy" id="447421"/>
    <lineage>
        <taxon>Bacteria</taxon>
        <taxon>Bacillati</taxon>
        <taxon>Bacillota</taxon>
        <taxon>Bacilli</taxon>
        <taxon>Bacillales</taxon>
        <taxon>Bacillaceae</taxon>
        <taxon>Halobacillus</taxon>
    </lineage>
</organism>
<dbReference type="Proteomes" id="UP001596410">
    <property type="component" value="Unassembled WGS sequence"/>
</dbReference>
<proteinExistence type="predicted"/>
<feature type="region of interest" description="Disordered" evidence="1">
    <location>
        <begin position="1"/>
        <end position="22"/>
    </location>
</feature>
<comment type="caution">
    <text evidence="2">The sequence shown here is derived from an EMBL/GenBank/DDBJ whole genome shotgun (WGS) entry which is preliminary data.</text>
</comment>
<sequence>MKPPMNQSIEVKNPLLDDKGTPVIDRYGKPQLAAENTRARVQYSTKVVRGTDGQQYESSLEVDLSPSIKVSYGSEISYTDPLGTVTKGKVMSMNESMNFAGNKVYFRTVNVG</sequence>
<evidence type="ECO:0000313" key="2">
    <source>
        <dbReference type="EMBL" id="MFC7063801.1"/>
    </source>
</evidence>
<protein>
    <submittedName>
        <fullName evidence="2">Uncharacterized protein</fullName>
    </submittedName>
</protein>
<gene>
    <name evidence="2" type="ORF">ACFQIC_18540</name>
</gene>
<evidence type="ECO:0000256" key="1">
    <source>
        <dbReference type="SAM" id="MobiDB-lite"/>
    </source>
</evidence>
<dbReference type="EMBL" id="JBHSZV010000055">
    <property type="protein sequence ID" value="MFC7063801.1"/>
    <property type="molecule type" value="Genomic_DNA"/>
</dbReference>
<keyword evidence="3" id="KW-1185">Reference proteome</keyword>
<feature type="compositionally biased region" description="Polar residues" evidence="1">
    <location>
        <begin position="1"/>
        <end position="10"/>
    </location>
</feature>
<reference evidence="3" key="1">
    <citation type="journal article" date="2019" name="Int. J. Syst. Evol. Microbiol.">
        <title>The Global Catalogue of Microorganisms (GCM) 10K type strain sequencing project: providing services to taxonomists for standard genome sequencing and annotation.</title>
        <authorList>
            <consortium name="The Broad Institute Genomics Platform"/>
            <consortium name="The Broad Institute Genome Sequencing Center for Infectious Disease"/>
            <person name="Wu L."/>
            <person name="Ma J."/>
        </authorList>
    </citation>
    <scope>NUCLEOTIDE SEQUENCE [LARGE SCALE GENOMIC DNA]</scope>
    <source>
        <strain evidence="3">CGMCC 4.1621</strain>
    </source>
</reference>
<dbReference type="RefSeq" id="WP_204706060.1">
    <property type="nucleotide sequence ID" value="NZ_JBHSZV010000055.1"/>
</dbReference>
<name>A0ABW2EQU9_9BACI</name>
<evidence type="ECO:0000313" key="3">
    <source>
        <dbReference type="Proteomes" id="UP001596410"/>
    </source>
</evidence>
<accession>A0ABW2EQU9</accession>